<dbReference type="Gene3D" id="3.90.640.20">
    <property type="entry name" value="Heat-shock cognate protein, ATPase"/>
    <property type="match status" value="1"/>
</dbReference>
<comment type="caution">
    <text evidence="1">The sequence shown here is derived from an EMBL/GenBank/DDBJ whole genome shotgun (WGS) entry which is preliminary data.</text>
</comment>
<dbReference type="PROSITE" id="PS51257">
    <property type="entry name" value="PROKAR_LIPOPROTEIN"/>
    <property type="match status" value="1"/>
</dbReference>
<name>A0A3M0GIL9_9FLAO</name>
<keyword evidence="2" id="KW-1185">Reference proteome</keyword>
<sequence length="293" mass="34575">MKSLVITLALLSILSCKEQTSQIVDPLTEETTESILDPDSADSLYFTETEIRELQAKSQSLKKEGLLAIEDDIPTLQEAVQSKKIFKEADEYVLDYTYPYLNEEIDARYKKFNDYMAESYLNIERTVNQILEDKELLCDTLRIQRFRDKRIIDFKLHSTHNNLISILLYKENYYSGMLHSTYMFDCLNYDVNKQEFITYNDFFLEGSEKMVFDLINQTIYDDIHSGEMYYDCWEISDMDFRAYKNNFVVNGDNIEFYFDDCVICPSYTGQYSVIIPIPEIMHLIKGYQRPLLI</sequence>
<dbReference type="InterPro" id="IPR037126">
    <property type="entry name" value="PdaC/RsiV-like_sf"/>
</dbReference>
<dbReference type="EMBL" id="REFV01000001">
    <property type="protein sequence ID" value="RMB64118.1"/>
    <property type="molecule type" value="Genomic_DNA"/>
</dbReference>
<dbReference type="AlphaFoldDB" id="A0A3M0GIL9"/>
<dbReference type="OrthoDB" id="1137644at2"/>
<proteinExistence type="predicted"/>
<evidence type="ECO:0000313" key="1">
    <source>
        <dbReference type="EMBL" id="RMB64118.1"/>
    </source>
</evidence>
<accession>A0A3M0GIL9</accession>
<dbReference type="RefSeq" id="WP_121915914.1">
    <property type="nucleotide sequence ID" value="NZ_REFV01000001.1"/>
</dbReference>
<evidence type="ECO:0000313" key="2">
    <source>
        <dbReference type="Proteomes" id="UP000281985"/>
    </source>
</evidence>
<reference evidence="1 2" key="1">
    <citation type="submission" date="2018-10" db="EMBL/GenBank/DDBJ databases">
        <title>Dokdonia luteus sp. nov., isolated from sea water.</title>
        <authorList>
            <person name="Zhou L.Y."/>
            <person name="Du Z.J."/>
        </authorList>
    </citation>
    <scope>NUCLEOTIDE SEQUENCE [LARGE SCALE GENOMIC DNA]</scope>
    <source>
        <strain evidence="1 2">SH27</strain>
    </source>
</reference>
<gene>
    <name evidence="1" type="ORF">EAX61_01710</name>
</gene>
<dbReference type="Gene3D" id="3.30.565.40">
    <property type="entry name" value="Fervidobacterium nodosum Rt17-B1 like"/>
    <property type="match status" value="1"/>
</dbReference>
<organism evidence="1 2">
    <name type="scientific">Dokdonia sinensis</name>
    <dbReference type="NCBI Taxonomy" id="2479847"/>
    <lineage>
        <taxon>Bacteria</taxon>
        <taxon>Pseudomonadati</taxon>
        <taxon>Bacteroidota</taxon>
        <taxon>Flavobacteriia</taxon>
        <taxon>Flavobacteriales</taxon>
        <taxon>Flavobacteriaceae</taxon>
        <taxon>Dokdonia</taxon>
    </lineage>
</organism>
<protein>
    <submittedName>
        <fullName evidence="1">DUF3298 domain-containing protein</fullName>
    </submittedName>
</protein>
<dbReference type="Proteomes" id="UP000281985">
    <property type="component" value="Unassembled WGS sequence"/>
</dbReference>